<evidence type="ECO:0000313" key="11">
    <source>
        <dbReference type="EMBL" id="CAL1542628.1"/>
    </source>
</evidence>
<feature type="binding site" evidence="7">
    <location>
        <position position="479"/>
    </location>
    <ligand>
        <name>ATP</name>
        <dbReference type="ChEBI" id="CHEBI:30616"/>
    </ligand>
</feature>
<feature type="binding site" evidence="8">
    <location>
        <position position="308"/>
    </location>
    <ligand>
        <name>Mn(2+)</name>
        <dbReference type="ChEBI" id="CHEBI:29035"/>
    </ligand>
</feature>
<accession>A0AAV2I8T6</accession>
<comment type="caution">
    <text evidence="11">The sequence shown here is derived from an EMBL/GenBank/DDBJ whole genome shotgun (WGS) entry which is preliminary data.</text>
</comment>
<feature type="compositionally biased region" description="Basic and acidic residues" evidence="9">
    <location>
        <begin position="115"/>
        <end position="133"/>
    </location>
</feature>
<feature type="region of interest" description="Disordered" evidence="9">
    <location>
        <begin position="42"/>
        <end position="140"/>
    </location>
</feature>
<reference evidence="11 12" key="1">
    <citation type="submission" date="2024-04" db="EMBL/GenBank/DDBJ databases">
        <authorList>
            <consortium name="Genoscope - CEA"/>
            <person name="William W."/>
        </authorList>
    </citation>
    <scope>NUCLEOTIDE SEQUENCE [LARGE SCALE GENOMIC DNA]</scope>
</reference>
<evidence type="ECO:0000256" key="4">
    <source>
        <dbReference type="ARBA" id="ARBA00023157"/>
    </source>
</evidence>
<evidence type="ECO:0000256" key="5">
    <source>
        <dbReference type="ARBA" id="ARBA00023180"/>
    </source>
</evidence>
<dbReference type="AlphaFoldDB" id="A0AAV2I8T6"/>
<feature type="binding site" evidence="7">
    <location>
        <position position="308"/>
    </location>
    <ligand>
        <name>ATP</name>
        <dbReference type="ChEBI" id="CHEBI:30616"/>
    </ligand>
</feature>
<feature type="binding site" evidence="7">
    <location>
        <position position="271"/>
    </location>
    <ligand>
        <name>ATP</name>
        <dbReference type="ChEBI" id="CHEBI:30616"/>
    </ligand>
</feature>
<evidence type="ECO:0000259" key="10">
    <source>
        <dbReference type="Pfam" id="PF06702"/>
    </source>
</evidence>
<keyword evidence="7" id="KW-0547">Nucleotide-binding</keyword>
<keyword evidence="5" id="KW-0325">Glycoprotein</keyword>
<gene>
    <name evidence="11" type="ORF">GSLYS_00016162001</name>
</gene>
<dbReference type="InterPro" id="IPR024869">
    <property type="entry name" value="FAM20"/>
</dbReference>
<dbReference type="EMBL" id="CAXITT010000497">
    <property type="protein sequence ID" value="CAL1542628.1"/>
    <property type="molecule type" value="Genomic_DNA"/>
</dbReference>
<dbReference type="GO" id="GO:0046872">
    <property type="term" value="F:metal ion binding"/>
    <property type="evidence" value="ECO:0007669"/>
    <property type="project" value="UniProtKB-KW"/>
</dbReference>
<feature type="binding site" evidence="7">
    <location>
        <position position="464"/>
    </location>
    <ligand>
        <name>ATP</name>
        <dbReference type="ChEBI" id="CHEBI:30616"/>
    </ligand>
</feature>
<keyword evidence="7" id="KW-0067">ATP-binding</keyword>
<feature type="domain" description="FAM20 C-terminal" evidence="10">
    <location>
        <begin position="354"/>
        <end position="568"/>
    </location>
</feature>
<evidence type="ECO:0000256" key="8">
    <source>
        <dbReference type="PIRSR" id="PIRSR624869-3"/>
    </source>
</evidence>
<keyword evidence="4" id="KW-1015">Disulfide bond</keyword>
<evidence type="ECO:0000256" key="7">
    <source>
        <dbReference type="PIRSR" id="PIRSR624869-2"/>
    </source>
</evidence>
<name>A0AAV2I8T6_LYMST</name>
<dbReference type="GO" id="GO:0004674">
    <property type="term" value="F:protein serine/threonine kinase activity"/>
    <property type="evidence" value="ECO:0007669"/>
    <property type="project" value="TreeGrafter"/>
</dbReference>
<comment type="subcellular location">
    <subcellularLocation>
        <location evidence="1">Golgi apparatus</location>
    </subcellularLocation>
</comment>
<feature type="binding site" evidence="8">
    <location>
        <position position="479"/>
    </location>
    <ligand>
        <name>Mn(2+)</name>
        <dbReference type="ChEBI" id="CHEBI:29035"/>
    </ligand>
</feature>
<feature type="binding site" evidence="7">
    <location>
        <position position="287"/>
    </location>
    <ligand>
        <name>ATP</name>
        <dbReference type="ChEBI" id="CHEBI:30616"/>
    </ligand>
</feature>
<keyword evidence="12" id="KW-1185">Reference proteome</keyword>
<keyword evidence="8" id="KW-0479">Metal-binding</keyword>
<dbReference type="InterPro" id="IPR009581">
    <property type="entry name" value="FAM20_C"/>
</dbReference>
<dbReference type="PANTHER" id="PTHR12450:SF22">
    <property type="entry name" value="EXTRACELLULAR SERINE_THREONINE PROTEIN CG31145"/>
    <property type="match status" value="1"/>
</dbReference>
<evidence type="ECO:0000256" key="3">
    <source>
        <dbReference type="ARBA" id="ARBA00023034"/>
    </source>
</evidence>
<sequence length="578" mass="66485">MGLWVIIRRRWRMLLWVAVLALVAFNAAIFLGVTGPRVREELRRTDDSPHLQVSRKRLNKSAANSSIQNNDDHEPKGGVVDPEVGVRSNKKFSATPAAEAEVKDNHPNGGEDDPESTRGKKIRGDKNTYRDKEVDEDPVEGQQPLVVKEEADHQFVAPRQGRGHGGRANYTITEVDSFVEKFQSRYADSAYEADVDTKYQDFLKRLNALKKKGSRLDSYINNMGKYSWEHFHHGIRQYHLYDPAEGYVEALLKDMATKEIVDVEQKEGGTQIKLMITLEDDGQSLMKPMRFPRDQETLPDHFYFADYERHNAEIAAFHLDMLLGFYRVPPTIGREVNVSRDLHRLANRKLAKTFFISPAGNWCFHGSCSYYCDSSHPICGHPIMLEGSLAAFLPPLKMAKRKTWRNPWKRSYSKHRKAYWEVYDDLCEKVKDKHPYNEGRRLLDIMDMAVFDFLTGNLDRHHYETFQNFGNDTFLLHLDNGRAFGKSNYDCVSCIAPVRQCCMIRLSTLTKLIKLYVGPDSLSQLMRLSLQFDPLNPILYDPHLDALDRRVSKVLHLINSCLMEGKPWDEVIVDDGIT</sequence>
<feature type="binding site" evidence="7">
    <location>
        <begin position="390"/>
        <end position="393"/>
    </location>
    <ligand>
        <name>ATP</name>
        <dbReference type="ChEBI" id="CHEBI:30616"/>
    </ligand>
</feature>
<keyword evidence="8" id="KW-0464">Manganese</keyword>
<dbReference type="PANTHER" id="PTHR12450">
    <property type="entry name" value="DENTIN MATRIX PROTEIN 4 PROTEIN FAM20"/>
    <property type="match status" value="1"/>
</dbReference>
<comment type="cofactor">
    <cofactor evidence="8">
        <name>Mn(2+)</name>
        <dbReference type="ChEBI" id="CHEBI:29035"/>
    </cofactor>
</comment>
<organism evidence="11 12">
    <name type="scientific">Lymnaea stagnalis</name>
    <name type="common">Great pond snail</name>
    <name type="synonym">Helix stagnalis</name>
    <dbReference type="NCBI Taxonomy" id="6523"/>
    <lineage>
        <taxon>Eukaryota</taxon>
        <taxon>Metazoa</taxon>
        <taxon>Spiralia</taxon>
        <taxon>Lophotrochozoa</taxon>
        <taxon>Mollusca</taxon>
        <taxon>Gastropoda</taxon>
        <taxon>Heterobranchia</taxon>
        <taxon>Euthyneura</taxon>
        <taxon>Panpulmonata</taxon>
        <taxon>Hygrophila</taxon>
        <taxon>Lymnaeoidea</taxon>
        <taxon>Lymnaeidae</taxon>
        <taxon>Lymnaea</taxon>
    </lineage>
</organism>
<dbReference type="CDD" id="cd10314">
    <property type="entry name" value="FAM20_C"/>
    <property type="match status" value="1"/>
</dbReference>
<dbReference type="Pfam" id="PF06702">
    <property type="entry name" value="Fam20C"/>
    <property type="match status" value="1"/>
</dbReference>
<keyword evidence="3" id="KW-0333">Golgi apparatus</keyword>
<feature type="active site" evidence="6">
    <location>
        <position position="459"/>
    </location>
</feature>
<dbReference type="GO" id="GO:0005794">
    <property type="term" value="C:Golgi apparatus"/>
    <property type="evidence" value="ECO:0007669"/>
    <property type="project" value="UniProtKB-SubCell"/>
</dbReference>
<evidence type="ECO:0000256" key="2">
    <source>
        <dbReference type="ARBA" id="ARBA00006557"/>
    </source>
</evidence>
<evidence type="ECO:0000256" key="9">
    <source>
        <dbReference type="SAM" id="MobiDB-lite"/>
    </source>
</evidence>
<dbReference type="Proteomes" id="UP001497497">
    <property type="component" value="Unassembled WGS sequence"/>
</dbReference>
<comment type="similarity">
    <text evidence="2">Belongs to the FAM20 family.</text>
</comment>
<evidence type="ECO:0000256" key="1">
    <source>
        <dbReference type="ARBA" id="ARBA00004555"/>
    </source>
</evidence>
<proteinExistence type="inferred from homology"/>
<evidence type="ECO:0000256" key="6">
    <source>
        <dbReference type="PIRSR" id="PIRSR624869-1"/>
    </source>
</evidence>
<protein>
    <recommendedName>
        <fullName evidence="10">FAM20 C-terminal domain-containing protein</fullName>
    </recommendedName>
</protein>
<dbReference type="GO" id="GO:0005524">
    <property type="term" value="F:ATP binding"/>
    <property type="evidence" value="ECO:0007669"/>
    <property type="project" value="UniProtKB-KW"/>
</dbReference>
<evidence type="ECO:0000313" key="12">
    <source>
        <dbReference type="Proteomes" id="UP001497497"/>
    </source>
</evidence>